<evidence type="ECO:0000256" key="5">
    <source>
        <dbReference type="ARBA" id="ARBA00023136"/>
    </source>
</evidence>
<sequence length="414" mass="41761">MSARRDATLLFAGYALSELAFRFAQIALPLVVLRTTGSVAATGLVGGASGIPALLSPWWARGLRQRIASGRGLALTQVAEAAALAMVPLLAWAHLMNVVTLAAAGLALGSAQTLSAPGLMALFADVGDRLGPGRAVTLLTWQDGVRRTTMLLGPAIGGVAVALDWTLQALWFESLMLLLSALLALPVRGSCLDDVGQAAAAPAIRDVLVGRADIARGWVMRGTSCLTWFAFTIGTSVIGADRGRPGLYFAAGMTGYGVGSLAGTAVASAVVRRYAPMTVARSAWVVGGLAWIGMAAWTTPVGVAACAGIGGGFVVVGIAAVNRSITDAGAGPVRRALMGGQSVVVNATSSAGLLAGAPLIGVIGARPTLVGTGVLTALAALAGPRLRLRRLEPAGGAPLVPDVGRPEAALPSRT</sequence>
<dbReference type="PANTHER" id="PTHR23513">
    <property type="entry name" value="INTEGRAL MEMBRANE EFFLUX PROTEIN-RELATED"/>
    <property type="match status" value="1"/>
</dbReference>
<keyword evidence="3 6" id="KW-0812">Transmembrane</keyword>
<feature type="transmembrane region" description="Helical" evidence="6">
    <location>
        <begin position="302"/>
        <end position="322"/>
    </location>
</feature>
<feature type="transmembrane region" description="Helical" evidence="6">
    <location>
        <begin position="169"/>
        <end position="187"/>
    </location>
</feature>
<evidence type="ECO:0000256" key="3">
    <source>
        <dbReference type="ARBA" id="ARBA00022692"/>
    </source>
</evidence>
<dbReference type="Proteomes" id="UP001528912">
    <property type="component" value="Unassembled WGS sequence"/>
</dbReference>
<evidence type="ECO:0008006" key="9">
    <source>
        <dbReference type="Google" id="ProtNLM"/>
    </source>
</evidence>
<dbReference type="InterPro" id="IPR036259">
    <property type="entry name" value="MFS_trans_sf"/>
</dbReference>
<evidence type="ECO:0000256" key="2">
    <source>
        <dbReference type="ARBA" id="ARBA00022475"/>
    </source>
</evidence>
<organism evidence="7 8">
    <name type="scientific">Luteipulveratus flavus</name>
    <dbReference type="NCBI Taxonomy" id="3031728"/>
    <lineage>
        <taxon>Bacteria</taxon>
        <taxon>Bacillati</taxon>
        <taxon>Actinomycetota</taxon>
        <taxon>Actinomycetes</taxon>
        <taxon>Micrococcales</taxon>
        <taxon>Dermacoccaceae</taxon>
        <taxon>Luteipulveratus</taxon>
    </lineage>
</organism>
<keyword evidence="2" id="KW-1003">Cell membrane</keyword>
<name>A0ABT6C975_9MICO</name>
<feature type="transmembrane region" description="Helical" evidence="6">
    <location>
        <begin position="343"/>
        <end position="363"/>
    </location>
</feature>
<keyword evidence="4 6" id="KW-1133">Transmembrane helix</keyword>
<feature type="transmembrane region" description="Helical" evidence="6">
    <location>
        <begin position="246"/>
        <end position="271"/>
    </location>
</feature>
<dbReference type="EMBL" id="JAROAV010000033">
    <property type="protein sequence ID" value="MDF8265281.1"/>
    <property type="molecule type" value="Genomic_DNA"/>
</dbReference>
<feature type="transmembrane region" description="Helical" evidence="6">
    <location>
        <begin position="278"/>
        <end position="296"/>
    </location>
</feature>
<dbReference type="PANTHER" id="PTHR23513:SF6">
    <property type="entry name" value="MAJOR FACILITATOR SUPERFAMILY ASSOCIATED DOMAIN-CONTAINING PROTEIN"/>
    <property type="match status" value="1"/>
</dbReference>
<evidence type="ECO:0000256" key="4">
    <source>
        <dbReference type="ARBA" id="ARBA00022989"/>
    </source>
</evidence>
<evidence type="ECO:0000313" key="7">
    <source>
        <dbReference type="EMBL" id="MDF8265281.1"/>
    </source>
</evidence>
<evidence type="ECO:0000313" key="8">
    <source>
        <dbReference type="Proteomes" id="UP001528912"/>
    </source>
</evidence>
<evidence type="ECO:0000256" key="1">
    <source>
        <dbReference type="ARBA" id="ARBA00004651"/>
    </source>
</evidence>
<gene>
    <name evidence="7" type="ORF">P4R38_13580</name>
</gene>
<dbReference type="RefSeq" id="WP_277192598.1">
    <property type="nucleotide sequence ID" value="NZ_JAROAV010000033.1"/>
</dbReference>
<protein>
    <recommendedName>
        <fullName evidence="9">MFS transporter</fullName>
    </recommendedName>
</protein>
<reference evidence="7 8" key="1">
    <citation type="submission" date="2023-03" db="EMBL/GenBank/DDBJ databases">
        <title>YIM 133296 draft genome.</title>
        <authorList>
            <person name="Xiong L."/>
        </authorList>
    </citation>
    <scope>NUCLEOTIDE SEQUENCE [LARGE SCALE GENOMIC DNA]</scope>
    <source>
        <strain evidence="7 8">YIM 133296</strain>
    </source>
</reference>
<feature type="transmembrane region" description="Helical" evidence="6">
    <location>
        <begin position="218"/>
        <end position="240"/>
    </location>
</feature>
<comment type="caution">
    <text evidence="7">The sequence shown here is derived from an EMBL/GenBank/DDBJ whole genome shotgun (WGS) entry which is preliminary data.</text>
</comment>
<feature type="transmembrane region" description="Helical" evidence="6">
    <location>
        <begin position="72"/>
        <end position="95"/>
    </location>
</feature>
<feature type="transmembrane region" description="Helical" evidence="6">
    <location>
        <begin position="38"/>
        <end position="60"/>
    </location>
</feature>
<keyword evidence="5 6" id="KW-0472">Membrane</keyword>
<keyword evidence="8" id="KW-1185">Reference proteome</keyword>
<proteinExistence type="predicted"/>
<comment type="subcellular location">
    <subcellularLocation>
        <location evidence="1">Cell membrane</location>
        <topology evidence="1">Multi-pass membrane protein</topology>
    </subcellularLocation>
</comment>
<dbReference type="Gene3D" id="1.20.1250.20">
    <property type="entry name" value="MFS general substrate transporter like domains"/>
    <property type="match status" value="1"/>
</dbReference>
<dbReference type="SUPFAM" id="SSF103473">
    <property type="entry name" value="MFS general substrate transporter"/>
    <property type="match status" value="1"/>
</dbReference>
<accession>A0ABT6C975</accession>
<evidence type="ECO:0000256" key="6">
    <source>
        <dbReference type="SAM" id="Phobius"/>
    </source>
</evidence>